<dbReference type="Gene3D" id="1.25.40.10">
    <property type="entry name" value="Tetratricopeptide repeat domain"/>
    <property type="match status" value="1"/>
</dbReference>
<reference evidence="2 3" key="1">
    <citation type="submission" date="2014-10" db="EMBL/GenBank/DDBJ databases">
        <title>Draft genome of phytase producing Bacillus ginsengihumi strain M2.11.</title>
        <authorList>
            <person name="Toymentseva A."/>
            <person name="Boulygina E.A."/>
            <person name="Kazakov S.V."/>
            <person name="Kayumov I."/>
            <person name="Suleimanova A.D."/>
            <person name="Mardanova A.M."/>
            <person name="Maria S.N."/>
            <person name="Sergey M.Y."/>
            <person name="Sharipova M.R."/>
        </authorList>
    </citation>
    <scope>NUCLEOTIDE SEQUENCE [LARGE SCALE GENOMIC DNA]</scope>
    <source>
        <strain evidence="2 3">M2.11</strain>
    </source>
</reference>
<proteinExistence type="predicted"/>
<evidence type="ECO:0000313" key="2">
    <source>
        <dbReference type="EMBL" id="KHD85651.1"/>
    </source>
</evidence>
<gene>
    <name evidence="2" type="ORF">NG54_07705</name>
</gene>
<sequence>MKRAKKNIQSEAYIELAKVLEHQDKDYVTAIDCTEKAIQLFEYFISLGSEKWKKHLKEAEKRLQRLKRKEETKRVKVGNNIV</sequence>
<dbReference type="AlphaFoldDB" id="A0A0A6VDJ5"/>
<dbReference type="EMBL" id="JRUN01000018">
    <property type="protein sequence ID" value="KHD85651.1"/>
    <property type="molecule type" value="Genomic_DNA"/>
</dbReference>
<dbReference type="Proteomes" id="UP000030588">
    <property type="component" value="Unassembled WGS sequence"/>
</dbReference>
<comment type="caution">
    <text evidence="2">The sequence shown here is derived from an EMBL/GenBank/DDBJ whole genome shotgun (WGS) entry which is preliminary data.</text>
</comment>
<protein>
    <submittedName>
        <fullName evidence="2">Uncharacterized protein</fullName>
    </submittedName>
</protein>
<evidence type="ECO:0000256" key="1">
    <source>
        <dbReference type="SAM" id="Coils"/>
    </source>
</evidence>
<dbReference type="InterPro" id="IPR011990">
    <property type="entry name" value="TPR-like_helical_dom_sf"/>
</dbReference>
<name>A0A0A6VDJ5_9BACI</name>
<evidence type="ECO:0000313" key="3">
    <source>
        <dbReference type="Proteomes" id="UP000030588"/>
    </source>
</evidence>
<feature type="coiled-coil region" evidence="1">
    <location>
        <begin position="49"/>
        <end position="76"/>
    </location>
</feature>
<keyword evidence="1" id="KW-0175">Coiled coil</keyword>
<organism evidence="2 3">
    <name type="scientific">Heyndrickxia ginsengihumi</name>
    <dbReference type="NCBI Taxonomy" id="363870"/>
    <lineage>
        <taxon>Bacteria</taxon>
        <taxon>Bacillati</taxon>
        <taxon>Bacillota</taxon>
        <taxon>Bacilli</taxon>
        <taxon>Bacillales</taxon>
        <taxon>Bacillaceae</taxon>
        <taxon>Heyndrickxia</taxon>
    </lineage>
</organism>
<accession>A0A0A6VDJ5</accession>